<reference evidence="2 3" key="1">
    <citation type="journal article" date="2016" name="Sci. Rep.">
        <title>Metabolic traits of an uncultured archaeal lineage -MSBL1- from brine pools of the Red Sea.</title>
        <authorList>
            <person name="Mwirichia R."/>
            <person name="Alam I."/>
            <person name="Rashid M."/>
            <person name="Vinu M."/>
            <person name="Ba-Alawi W."/>
            <person name="Anthony Kamau A."/>
            <person name="Kamanda Ngugi D."/>
            <person name="Goker M."/>
            <person name="Klenk H.P."/>
            <person name="Bajic V."/>
            <person name="Stingl U."/>
        </authorList>
    </citation>
    <scope>NUCLEOTIDE SEQUENCE [LARGE SCALE GENOMIC DNA]</scope>
    <source>
        <strain evidence="2">SCGC-AAA259E17</strain>
    </source>
</reference>
<proteinExistence type="predicted"/>
<sequence>MEQEKIPDIVKTADEKLPHFEDGRIDYSNAKKAPIVVLFLKYREEILILKRSKKVGTHPKRWGFVAGYLDELKSIKKKGLEELSEETGIERNQIKSIKKKGVYEWRSKEENKDYTSFLFLVELTEKPEIDLSWEHEEYKWIKIKKAEQYLSSNALEELKIVLP</sequence>
<protein>
    <recommendedName>
        <fullName evidence="1">Nudix hydrolase domain-containing protein</fullName>
    </recommendedName>
</protein>
<gene>
    <name evidence="2" type="ORF">AKJ64_02045</name>
</gene>
<dbReference type="PANTHER" id="PTHR43736:SF1">
    <property type="entry name" value="DIHYDRONEOPTERIN TRIPHOSPHATE DIPHOSPHATASE"/>
    <property type="match status" value="1"/>
</dbReference>
<keyword evidence="3" id="KW-1185">Reference proteome</keyword>
<evidence type="ECO:0000313" key="2">
    <source>
        <dbReference type="EMBL" id="KXA92867.1"/>
    </source>
</evidence>
<dbReference type="Proteomes" id="UP000070373">
    <property type="component" value="Unassembled WGS sequence"/>
</dbReference>
<name>A0A133UF93_9EURY</name>
<dbReference type="InterPro" id="IPR000086">
    <property type="entry name" value="NUDIX_hydrolase_dom"/>
</dbReference>
<comment type="caution">
    <text evidence="2">The sequence shown here is derived from an EMBL/GenBank/DDBJ whole genome shotgun (WGS) entry which is preliminary data.</text>
</comment>
<dbReference type="SUPFAM" id="SSF55811">
    <property type="entry name" value="Nudix"/>
    <property type="match status" value="1"/>
</dbReference>
<dbReference type="PANTHER" id="PTHR43736">
    <property type="entry name" value="ADP-RIBOSE PYROPHOSPHATASE"/>
    <property type="match status" value="1"/>
</dbReference>
<organism evidence="2 3">
    <name type="scientific">candidate division MSBL1 archaeon SCGC-AAA259E17</name>
    <dbReference type="NCBI Taxonomy" id="1698263"/>
    <lineage>
        <taxon>Archaea</taxon>
        <taxon>Methanobacteriati</taxon>
        <taxon>Methanobacteriota</taxon>
        <taxon>candidate division MSBL1</taxon>
    </lineage>
</organism>
<dbReference type="Gene3D" id="3.90.79.10">
    <property type="entry name" value="Nucleoside Triphosphate Pyrophosphohydrolase"/>
    <property type="match status" value="1"/>
</dbReference>
<accession>A0A133UF93</accession>
<evidence type="ECO:0000259" key="1">
    <source>
        <dbReference type="PROSITE" id="PS51462"/>
    </source>
</evidence>
<dbReference type="InterPro" id="IPR015797">
    <property type="entry name" value="NUDIX_hydrolase-like_dom_sf"/>
</dbReference>
<dbReference type="Pfam" id="PF00293">
    <property type="entry name" value="NUDIX"/>
    <property type="match status" value="1"/>
</dbReference>
<dbReference type="EMBL" id="LHXN01000026">
    <property type="protein sequence ID" value="KXA92867.1"/>
    <property type="molecule type" value="Genomic_DNA"/>
</dbReference>
<dbReference type="AlphaFoldDB" id="A0A133UF93"/>
<feature type="domain" description="Nudix hydrolase" evidence="1">
    <location>
        <begin position="30"/>
        <end position="163"/>
    </location>
</feature>
<dbReference type="PROSITE" id="PS51462">
    <property type="entry name" value="NUDIX"/>
    <property type="match status" value="1"/>
</dbReference>
<evidence type="ECO:0000313" key="3">
    <source>
        <dbReference type="Proteomes" id="UP000070373"/>
    </source>
</evidence>